<keyword evidence="9 12" id="KW-0460">Magnesium</keyword>
<dbReference type="PRINTS" id="PR00990">
    <property type="entry name" value="RIBOKINASE"/>
</dbReference>
<comment type="cofactor">
    <cofactor evidence="12">
        <name>Mg(2+)</name>
        <dbReference type="ChEBI" id="CHEBI:18420"/>
    </cofactor>
    <text evidence="12">Requires a divalent cation, most likely magnesium in vivo, as an electrophilic catalyst to aid phosphoryl group transfer. It is the chelate of the metal and the nucleotide that is the actual substrate.</text>
</comment>
<evidence type="ECO:0000256" key="1">
    <source>
        <dbReference type="ARBA" id="ARBA00005380"/>
    </source>
</evidence>
<dbReference type="PROSITE" id="PS00584">
    <property type="entry name" value="PFKB_KINASES_2"/>
    <property type="match status" value="1"/>
</dbReference>
<keyword evidence="5 12" id="KW-0479">Metal-binding</keyword>
<comment type="subcellular location">
    <subcellularLocation>
        <location evidence="12">Cytoplasm</location>
    </subcellularLocation>
</comment>
<evidence type="ECO:0000313" key="14">
    <source>
        <dbReference type="EMBL" id="PZQ15984.1"/>
    </source>
</evidence>
<evidence type="ECO:0000256" key="2">
    <source>
        <dbReference type="ARBA" id="ARBA00012035"/>
    </source>
</evidence>
<dbReference type="InterPro" id="IPR011877">
    <property type="entry name" value="Ribokinase"/>
</dbReference>
<evidence type="ECO:0000256" key="3">
    <source>
        <dbReference type="ARBA" id="ARBA00016943"/>
    </source>
</evidence>
<dbReference type="GO" id="GO:0046872">
    <property type="term" value="F:metal ion binding"/>
    <property type="evidence" value="ECO:0007669"/>
    <property type="project" value="UniProtKB-KW"/>
</dbReference>
<feature type="binding site" evidence="12">
    <location>
        <position position="256"/>
    </location>
    <ligand>
        <name>K(+)</name>
        <dbReference type="ChEBI" id="CHEBI:29103"/>
    </ligand>
</feature>
<feature type="binding site" evidence="12">
    <location>
        <position position="146"/>
    </location>
    <ligand>
        <name>substrate</name>
    </ligand>
</feature>
<comment type="similarity">
    <text evidence="12">Belongs to the carbohydrate kinase PfkB family. Ribokinase subfamily.</text>
</comment>
<comment type="catalytic activity">
    <reaction evidence="12">
        <text>D-ribose + ATP = D-ribose 5-phosphate + ADP + H(+)</text>
        <dbReference type="Rhea" id="RHEA:13697"/>
        <dbReference type="ChEBI" id="CHEBI:15378"/>
        <dbReference type="ChEBI" id="CHEBI:30616"/>
        <dbReference type="ChEBI" id="CHEBI:47013"/>
        <dbReference type="ChEBI" id="CHEBI:78346"/>
        <dbReference type="ChEBI" id="CHEBI:456216"/>
        <dbReference type="EC" id="2.7.1.15"/>
    </reaction>
</comment>
<comment type="pathway">
    <text evidence="12">Carbohydrate metabolism; D-ribose degradation; D-ribose 5-phosphate from beta-D-ribopyranose: step 2/2.</text>
</comment>
<dbReference type="PANTHER" id="PTHR10584">
    <property type="entry name" value="SUGAR KINASE"/>
    <property type="match status" value="1"/>
</dbReference>
<dbReference type="InterPro" id="IPR002139">
    <property type="entry name" value="Ribo/fructo_kinase"/>
</dbReference>
<evidence type="ECO:0000256" key="9">
    <source>
        <dbReference type="ARBA" id="ARBA00022842"/>
    </source>
</evidence>
<feature type="binding site" evidence="12">
    <location>
        <begin position="259"/>
        <end position="260"/>
    </location>
    <ligand>
        <name>ATP</name>
        <dbReference type="ChEBI" id="CHEBI:30616"/>
    </ligand>
</feature>
<accession>A0A2W5KJM6</accession>
<feature type="binding site" evidence="12">
    <location>
        <position position="295"/>
    </location>
    <ligand>
        <name>K(+)</name>
        <dbReference type="ChEBI" id="CHEBI:29103"/>
    </ligand>
</feature>
<keyword evidence="7 12" id="KW-0418">Kinase</keyword>
<gene>
    <name evidence="12" type="primary">rbsK</name>
    <name evidence="14" type="ORF">DI565_09240</name>
</gene>
<dbReference type="EMBL" id="QFPN01000004">
    <property type="protein sequence ID" value="PZQ15984.1"/>
    <property type="molecule type" value="Genomic_DNA"/>
</dbReference>
<feature type="binding site" evidence="12">
    <location>
        <position position="190"/>
    </location>
    <ligand>
        <name>ATP</name>
        <dbReference type="ChEBI" id="CHEBI:30616"/>
    </ligand>
</feature>
<protein>
    <recommendedName>
        <fullName evidence="3 12">Ribokinase</fullName>
        <shortName evidence="12">RK</shortName>
        <ecNumber evidence="2 12">2.7.1.15</ecNumber>
    </recommendedName>
</protein>
<evidence type="ECO:0000256" key="6">
    <source>
        <dbReference type="ARBA" id="ARBA00022741"/>
    </source>
</evidence>
<organism evidence="14 15">
    <name type="scientific">Ancylobacter novellus</name>
    <name type="common">Thiobacillus novellus</name>
    <dbReference type="NCBI Taxonomy" id="921"/>
    <lineage>
        <taxon>Bacteria</taxon>
        <taxon>Pseudomonadati</taxon>
        <taxon>Pseudomonadota</taxon>
        <taxon>Alphaproteobacteria</taxon>
        <taxon>Hyphomicrobiales</taxon>
        <taxon>Xanthobacteraceae</taxon>
        <taxon>Ancylobacter</taxon>
    </lineage>
</organism>
<evidence type="ECO:0000259" key="13">
    <source>
        <dbReference type="Pfam" id="PF00294"/>
    </source>
</evidence>
<keyword evidence="12" id="KW-0963">Cytoplasm</keyword>
<feature type="domain" description="Carbohydrate kinase PfkB" evidence="13">
    <location>
        <begin position="10"/>
        <end position="296"/>
    </location>
</feature>
<dbReference type="SUPFAM" id="SSF53613">
    <property type="entry name" value="Ribokinase-like"/>
    <property type="match status" value="1"/>
</dbReference>
<keyword evidence="6 12" id="KW-0547">Nucleotide-binding</keyword>
<evidence type="ECO:0000256" key="5">
    <source>
        <dbReference type="ARBA" id="ARBA00022723"/>
    </source>
</evidence>
<dbReference type="InterPro" id="IPR029056">
    <property type="entry name" value="Ribokinase-like"/>
</dbReference>
<comment type="similarity">
    <text evidence="1">Belongs to the carbohydrate kinase pfkB family.</text>
</comment>
<evidence type="ECO:0000256" key="11">
    <source>
        <dbReference type="ARBA" id="ARBA00023277"/>
    </source>
</evidence>
<comment type="caution">
    <text evidence="14">The sequence shown here is derived from an EMBL/GenBank/DDBJ whole genome shotgun (WGS) entry which is preliminary data.</text>
</comment>
<evidence type="ECO:0000256" key="10">
    <source>
        <dbReference type="ARBA" id="ARBA00022958"/>
    </source>
</evidence>
<evidence type="ECO:0000256" key="12">
    <source>
        <dbReference type="HAMAP-Rule" id="MF_01987"/>
    </source>
</evidence>
<dbReference type="InterPro" id="IPR002173">
    <property type="entry name" value="Carboh/pur_kinase_PfkB_CS"/>
</dbReference>
<dbReference type="HAMAP" id="MF_01987">
    <property type="entry name" value="Ribokinase"/>
    <property type="match status" value="1"/>
</dbReference>
<dbReference type="GO" id="GO:0004747">
    <property type="term" value="F:ribokinase activity"/>
    <property type="evidence" value="ECO:0007669"/>
    <property type="project" value="UniProtKB-UniRule"/>
</dbReference>
<keyword evidence="8 12" id="KW-0067">ATP-binding</keyword>
<evidence type="ECO:0000256" key="8">
    <source>
        <dbReference type="ARBA" id="ARBA00022840"/>
    </source>
</evidence>
<dbReference type="Pfam" id="PF00294">
    <property type="entry name" value="PfkB"/>
    <property type="match status" value="1"/>
</dbReference>
<evidence type="ECO:0000313" key="15">
    <source>
        <dbReference type="Proteomes" id="UP000249577"/>
    </source>
</evidence>
<dbReference type="PANTHER" id="PTHR10584:SF166">
    <property type="entry name" value="RIBOKINASE"/>
    <property type="match status" value="1"/>
</dbReference>
<dbReference type="Gene3D" id="3.40.1190.20">
    <property type="match status" value="1"/>
</dbReference>
<sequence>MMQEMTGRARLFVVGSFVAACTAKVSHLPALGETLAASAFALEPGGKGFNLAVAARRLGAEVDGVFAVGDDALGLLAGPAFDEAGLAREALVPVGGRTGAGVGFIASGGETCLAVHPGANGLLAAEHIEARRAAIEAADLTLAQFEVGDAAVESAFAIARRAGRPTLLNPSPFRASCESLLPLTSILCVNAVEAASLAALLGVPADDPGALAAATLRRGPEALVVTAGAEGATAYLADAEAPIRQAAFPVAAVDTLGAGDAFAAGLAVALGEQADWRAAMRRAAACGALTAAVFGVFDALPGRAAVDLMTAEAR</sequence>
<feature type="binding site" evidence="12">
    <location>
        <position position="260"/>
    </location>
    <ligand>
        <name>substrate</name>
    </ligand>
</feature>
<dbReference type="InterPro" id="IPR011611">
    <property type="entry name" value="PfkB_dom"/>
</dbReference>
<dbReference type="GO" id="GO:0005524">
    <property type="term" value="F:ATP binding"/>
    <property type="evidence" value="ECO:0007669"/>
    <property type="project" value="UniProtKB-UniRule"/>
</dbReference>
<feature type="binding site" evidence="12">
    <location>
        <begin position="46"/>
        <end position="50"/>
    </location>
    <ligand>
        <name>substrate</name>
    </ligand>
</feature>
<feature type="binding site" evidence="12">
    <location>
        <begin position="226"/>
        <end position="231"/>
    </location>
    <ligand>
        <name>ATP</name>
        <dbReference type="ChEBI" id="CHEBI:30616"/>
    </ligand>
</feature>
<keyword evidence="4 12" id="KW-0808">Transferase</keyword>
<feature type="active site" description="Proton acceptor" evidence="12">
    <location>
        <position position="260"/>
    </location>
</feature>
<comment type="function">
    <text evidence="12">Catalyzes the phosphorylation of ribose at O-5 in a reaction requiring ATP and magnesium. The resulting D-ribose-5-phosphate can then be used either for sythesis of nucleotides, histidine, and tryptophan, or as a component of the pentose phosphate pathway.</text>
</comment>
<dbReference type="Proteomes" id="UP000249577">
    <property type="component" value="Unassembled WGS sequence"/>
</dbReference>
<keyword evidence="11 12" id="KW-0119">Carbohydrate metabolism</keyword>
<comment type="activity regulation">
    <text evidence="12">Activated by a monovalent cation that binds near, but not in, the active site. The most likely occupant of the site in vivo is potassium. Ion binding induces a conformational change that may alter substrate affinity.</text>
</comment>
<dbReference type="AlphaFoldDB" id="A0A2W5KJM6"/>
<feature type="binding site" evidence="12">
    <location>
        <position position="290"/>
    </location>
    <ligand>
        <name>K(+)</name>
        <dbReference type="ChEBI" id="CHEBI:29103"/>
    </ligand>
</feature>
<keyword evidence="10 12" id="KW-0630">Potassium</keyword>
<comment type="subunit">
    <text evidence="12">Homodimer.</text>
</comment>
<dbReference type="GO" id="GO:0019303">
    <property type="term" value="P:D-ribose catabolic process"/>
    <property type="evidence" value="ECO:0007669"/>
    <property type="project" value="UniProtKB-UniRule"/>
</dbReference>
<evidence type="ECO:0000256" key="7">
    <source>
        <dbReference type="ARBA" id="ARBA00022777"/>
    </source>
</evidence>
<evidence type="ECO:0000256" key="4">
    <source>
        <dbReference type="ARBA" id="ARBA00022679"/>
    </source>
</evidence>
<feature type="binding site" evidence="12">
    <location>
        <position position="254"/>
    </location>
    <ligand>
        <name>K(+)</name>
        <dbReference type="ChEBI" id="CHEBI:29103"/>
    </ligand>
</feature>
<dbReference type="GO" id="GO:0005737">
    <property type="term" value="C:cytoplasm"/>
    <property type="evidence" value="ECO:0007669"/>
    <property type="project" value="UniProtKB-SubCell"/>
</dbReference>
<name>A0A2W5KJM6_ANCNO</name>
<comment type="caution">
    <text evidence="12">Lacks conserved residue(s) required for the propagation of feature annotation.</text>
</comment>
<dbReference type="EC" id="2.7.1.15" evidence="2 12"/>
<dbReference type="UniPathway" id="UPA00916">
    <property type="reaction ID" value="UER00889"/>
</dbReference>
<proteinExistence type="inferred from homology"/>
<reference evidence="14 15" key="1">
    <citation type="submission" date="2017-08" db="EMBL/GenBank/DDBJ databases">
        <title>Infants hospitalized years apart are colonized by the same room-sourced microbial strains.</title>
        <authorList>
            <person name="Brooks B."/>
            <person name="Olm M.R."/>
            <person name="Firek B.A."/>
            <person name="Baker R."/>
            <person name="Thomas B.C."/>
            <person name="Morowitz M.J."/>
            <person name="Banfield J.F."/>
        </authorList>
    </citation>
    <scope>NUCLEOTIDE SEQUENCE [LARGE SCALE GENOMIC DNA]</scope>
    <source>
        <strain evidence="14">S2_005_003_R2_43</strain>
    </source>
</reference>
<feature type="binding site" evidence="12">
    <location>
        <position position="293"/>
    </location>
    <ligand>
        <name>K(+)</name>
        <dbReference type="ChEBI" id="CHEBI:29103"/>
    </ligand>
</feature>